<proteinExistence type="predicted"/>
<dbReference type="EMBL" id="SMOG01000006">
    <property type="protein sequence ID" value="TDF73397.1"/>
    <property type="molecule type" value="Genomic_DNA"/>
</dbReference>
<organism evidence="1 2">
    <name type="scientific">Candidatus Syntrophosphaera thermopropionivorans</name>
    <dbReference type="NCBI Taxonomy" id="2593015"/>
    <lineage>
        <taxon>Bacteria</taxon>
        <taxon>Pseudomonadati</taxon>
        <taxon>Candidatus Cloacimonadota</taxon>
        <taxon>Candidatus Cloacimonadia</taxon>
        <taxon>Candidatus Cloacimonadales</taxon>
        <taxon>Candidatus Cloacimonadaceae</taxon>
        <taxon>Candidatus Syntrophosphaera</taxon>
    </lineage>
</organism>
<evidence type="ECO:0000313" key="2">
    <source>
        <dbReference type="Proteomes" id="UP000294588"/>
    </source>
</evidence>
<evidence type="ECO:0000313" key="1">
    <source>
        <dbReference type="EMBL" id="TDF73397.1"/>
    </source>
</evidence>
<keyword evidence="2" id="KW-1185">Reference proteome</keyword>
<keyword evidence="1" id="KW-0378">Hydrolase</keyword>
<gene>
    <name evidence="1" type="primary">lepA</name>
    <name evidence="1" type="ORF">E0946_03290</name>
</gene>
<dbReference type="EC" id="3.6.5.n1" evidence="1"/>
<keyword evidence="1" id="KW-0648">Protein biosynthesis</keyword>
<sequence>MKQEFIRNFCIIAHIDHGKSTLADRFLEYTHLVNKVDVDQVLDSMDLEREKGITIKSHCVRMIHSYNSQEYVLNLIDTPGHVDFSYEVSRALASCEGAILLVDASQGIEAQTLSNLYLALDNDLEILPVVNKIDLPKADVEGTIQDLSDLLGCLPEEIMKVSAKNGEGVKDLLDAICAKLPAPQGNIDAPPKALIFDSFFDMFRGVVVLVRLFDGRLRKGERIKLFATEHEYDIEEIGYLGLKLSPQEELTAGEVGYIIANIKEVADARVGDTLTLAKGGCEEPLPGFKEPKPMVYSSIFPINSEDYENLVEAMAKLKLNDASLVYEKENSAALGYGFRCGFLGMLHLEIVKERLLREYNVPIIATTPSVGFLIKLKNGQEVLINNPADFPDPTLIETIKEPYMETEIIVPTEYIGNVMKLAQERRGIQKDIQYLDEKRVALHYEMPLIEIIFDFYDKLKTVSRGYASLDYTFLEYRPSEVVKVDILINGEKVDAMSFICHRDKAHSWGKSVTDTLAEVIPRHLFKIALQAAIGGTIIARSTINPLRKDVLAKCYGGDVTRKRKLLEKQKEGKKKMKEIGSVSVPQEAFLAVLKADRD</sequence>
<reference evidence="1" key="1">
    <citation type="submission" date="2019-03" db="EMBL/GenBank/DDBJ databases">
        <title>Candidatus Syntrophosphaera thermopropionivorans: a novel player in syntrophic propionate oxidation during anaerobic digestion.</title>
        <authorList>
            <person name="Dyksma S."/>
        </authorList>
    </citation>
    <scope>NUCLEOTIDE SEQUENCE</scope>
    <source>
        <strain evidence="1">W5</strain>
    </source>
</reference>
<accession>A0AC61QJK7</accession>
<name>A0AC61QJK7_9BACT</name>
<keyword evidence="1" id="KW-0251">Elongation factor</keyword>
<comment type="caution">
    <text evidence="1">The sequence shown here is derived from an EMBL/GenBank/DDBJ whole genome shotgun (WGS) entry which is preliminary data.</text>
</comment>
<protein>
    <submittedName>
        <fullName evidence="1">Elongation factor 4</fullName>
        <ecNumber evidence="1">3.6.5.n1</ecNumber>
    </submittedName>
</protein>
<dbReference type="Proteomes" id="UP000294588">
    <property type="component" value="Unassembled WGS sequence"/>
</dbReference>